<sequence length="76" mass="7965">MTIHATPALPDLRGVASWRKSTRSSSGGNGQCIEVACLDATVAIRDSKHCSDAGYPVLAVDTTSWAGFVNELKTTA</sequence>
<gene>
    <name evidence="2" type="ORF">HNR73_005585</name>
</gene>
<reference evidence="2 3" key="1">
    <citation type="submission" date="2020-08" db="EMBL/GenBank/DDBJ databases">
        <title>Genomic Encyclopedia of Type Strains, Phase IV (KMG-IV): sequencing the most valuable type-strain genomes for metagenomic binning, comparative biology and taxonomic classification.</title>
        <authorList>
            <person name="Goeker M."/>
        </authorList>
    </citation>
    <scope>NUCLEOTIDE SEQUENCE [LARGE SCALE GENOMIC DNA]</scope>
    <source>
        <strain evidence="2 3">YIM 65646</strain>
    </source>
</reference>
<dbReference type="RefSeq" id="WP_184790518.1">
    <property type="nucleotide sequence ID" value="NZ_BONT01000054.1"/>
</dbReference>
<evidence type="ECO:0000313" key="3">
    <source>
        <dbReference type="Proteomes" id="UP000548476"/>
    </source>
</evidence>
<organism evidence="2 3">
    <name type="scientific">Phytomonospora endophytica</name>
    <dbReference type="NCBI Taxonomy" id="714109"/>
    <lineage>
        <taxon>Bacteria</taxon>
        <taxon>Bacillati</taxon>
        <taxon>Actinomycetota</taxon>
        <taxon>Actinomycetes</taxon>
        <taxon>Micromonosporales</taxon>
        <taxon>Micromonosporaceae</taxon>
        <taxon>Phytomonospora</taxon>
    </lineage>
</organism>
<evidence type="ECO:0000259" key="1">
    <source>
        <dbReference type="Pfam" id="PF04149"/>
    </source>
</evidence>
<evidence type="ECO:0000313" key="2">
    <source>
        <dbReference type="EMBL" id="MBB6037707.1"/>
    </source>
</evidence>
<proteinExistence type="predicted"/>
<dbReference type="EMBL" id="JACHGT010000013">
    <property type="protein sequence ID" value="MBB6037707.1"/>
    <property type="molecule type" value="Genomic_DNA"/>
</dbReference>
<feature type="domain" description="DUF397" evidence="1">
    <location>
        <begin position="16"/>
        <end position="73"/>
    </location>
</feature>
<name>A0A841FWJ3_9ACTN</name>
<comment type="caution">
    <text evidence="2">The sequence shown here is derived from an EMBL/GenBank/DDBJ whole genome shotgun (WGS) entry which is preliminary data.</text>
</comment>
<protein>
    <recommendedName>
        <fullName evidence="1">DUF397 domain-containing protein</fullName>
    </recommendedName>
</protein>
<dbReference type="InterPro" id="IPR007278">
    <property type="entry name" value="DUF397"/>
</dbReference>
<keyword evidence="3" id="KW-1185">Reference proteome</keyword>
<dbReference type="AlphaFoldDB" id="A0A841FWJ3"/>
<dbReference type="Proteomes" id="UP000548476">
    <property type="component" value="Unassembled WGS sequence"/>
</dbReference>
<dbReference type="Pfam" id="PF04149">
    <property type="entry name" value="DUF397"/>
    <property type="match status" value="1"/>
</dbReference>
<accession>A0A841FWJ3</accession>